<dbReference type="OrthoDB" id="4381663at2"/>
<keyword evidence="1" id="KW-1133">Transmembrane helix</keyword>
<dbReference type="RefSeq" id="WP_007320345.1">
    <property type="nucleotide sequence ID" value="NZ_BAEE01000006.1"/>
</dbReference>
<reference evidence="2 3" key="1">
    <citation type="submission" date="2011-11" db="EMBL/GenBank/DDBJ databases">
        <title>Whole genome shotgun sequence of Gordonia araii NBRC 100433.</title>
        <authorList>
            <person name="Yoshida Y."/>
            <person name="Hosoyama A."/>
            <person name="Tsuchikane K."/>
            <person name="Katsumata H."/>
            <person name="Yamazaki S."/>
            <person name="Fujita N."/>
        </authorList>
    </citation>
    <scope>NUCLEOTIDE SEQUENCE [LARGE SCALE GENOMIC DNA]</scope>
    <source>
        <strain evidence="2 3">NBRC 100433</strain>
    </source>
</reference>
<keyword evidence="1" id="KW-0472">Membrane</keyword>
<comment type="caution">
    <text evidence="2">The sequence shown here is derived from an EMBL/GenBank/DDBJ whole genome shotgun (WGS) entry which is preliminary data.</text>
</comment>
<sequence length="188" mass="19761">MTNPTSSPGLIPPPPPPKQPNPLRWAVIAASALLVLSLLGNVVLGALWLQQRGSTNDARAQSAATQNEQRAEKTALDYAVGAATIDYQDMAAWKARLVANTSPALSKKLEGTSSSMEQIVTPMKMVATATPVAASVRSERNGVYVVAAVVSVTTKSTQQPDGGKTDATYTVTIDKNDSWLITDVGGTR</sequence>
<feature type="transmembrane region" description="Helical" evidence="1">
    <location>
        <begin position="25"/>
        <end position="49"/>
    </location>
</feature>
<protein>
    <recommendedName>
        <fullName evidence="4">Mce-associated membrane protein</fullName>
    </recommendedName>
</protein>
<evidence type="ECO:0000313" key="2">
    <source>
        <dbReference type="EMBL" id="GAB08265.1"/>
    </source>
</evidence>
<name>G7GXE0_9ACTN</name>
<evidence type="ECO:0000256" key="1">
    <source>
        <dbReference type="SAM" id="Phobius"/>
    </source>
</evidence>
<gene>
    <name evidence="2" type="ORF">GOARA_006_00240</name>
</gene>
<evidence type="ECO:0008006" key="4">
    <source>
        <dbReference type="Google" id="ProtNLM"/>
    </source>
</evidence>
<dbReference type="AlphaFoldDB" id="G7GXE0"/>
<dbReference type="EMBL" id="BAEE01000006">
    <property type="protein sequence ID" value="GAB08265.1"/>
    <property type="molecule type" value="Genomic_DNA"/>
</dbReference>
<dbReference type="Proteomes" id="UP000035088">
    <property type="component" value="Unassembled WGS sequence"/>
</dbReference>
<organism evidence="2 3">
    <name type="scientific">Gordonia araii NBRC 100433</name>
    <dbReference type="NCBI Taxonomy" id="1073574"/>
    <lineage>
        <taxon>Bacteria</taxon>
        <taxon>Bacillati</taxon>
        <taxon>Actinomycetota</taxon>
        <taxon>Actinomycetes</taxon>
        <taxon>Mycobacteriales</taxon>
        <taxon>Gordoniaceae</taxon>
        <taxon>Gordonia</taxon>
    </lineage>
</organism>
<evidence type="ECO:0000313" key="3">
    <source>
        <dbReference type="Proteomes" id="UP000035088"/>
    </source>
</evidence>
<keyword evidence="1" id="KW-0812">Transmembrane</keyword>
<accession>G7GXE0</accession>
<proteinExistence type="predicted"/>
<keyword evidence="3" id="KW-1185">Reference proteome</keyword>